<dbReference type="PANTHER" id="PTHR42685:SF4">
    <property type="entry name" value="GERANYLGERANYL DIPHOSPHATE REDUCTASE, CHLOROPLASTIC"/>
    <property type="match status" value="1"/>
</dbReference>
<evidence type="ECO:0000256" key="7">
    <source>
        <dbReference type="ARBA" id="ARBA00023444"/>
    </source>
</evidence>
<organism evidence="11 12">
    <name type="scientific">Paracraurococcus ruber</name>
    <dbReference type="NCBI Taxonomy" id="77675"/>
    <lineage>
        <taxon>Bacteria</taxon>
        <taxon>Pseudomonadati</taxon>
        <taxon>Pseudomonadota</taxon>
        <taxon>Alphaproteobacteria</taxon>
        <taxon>Acetobacterales</taxon>
        <taxon>Roseomonadaceae</taxon>
        <taxon>Paracraurococcus</taxon>
    </lineage>
</organism>
<keyword evidence="6" id="KW-0149">Chlorophyll biosynthesis</keyword>
<evidence type="ECO:0000259" key="10">
    <source>
        <dbReference type="Pfam" id="PF01494"/>
    </source>
</evidence>
<evidence type="ECO:0000256" key="9">
    <source>
        <dbReference type="ARBA" id="ARBA00047837"/>
    </source>
</evidence>
<dbReference type="SUPFAM" id="SSF51905">
    <property type="entry name" value="FAD/NAD(P)-binding domain"/>
    <property type="match status" value="1"/>
</dbReference>
<dbReference type="InterPro" id="IPR011777">
    <property type="entry name" value="Geranylgeranyl_Rdtase_fam"/>
</dbReference>
<dbReference type="InterPro" id="IPR010253">
    <property type="entry name" value="BchP_ChlP_pln/prok"/>
</dbReference>
<comment type="caution">
    <text evidence="11">The sequence shown here is derived from an EMBL/GenBank/DDBJ whole genome shotgun (WGS) entry which is preliminary data.</text>
</comment>
<evidence type="ECO:0000256" key="8">
    <source>
        <dbReference type="ARBA" id="ARBA00033069"/>
    </source>
</evidence>
<keyword evidence="5" id="KW-0560">Oxidoreductase</keyword>
<feature type="domain" description="FAD-binding" evidence="10">
    <location>
        <begin position="5"/>
        <end position="159"/>
    </location>
</feature>
<keyword evidence="3" id="KW-0602">Photosynthesis</keyword>
<dbReference type="RefSeq" id="WP_133218915.1">
    <property type="nucleotide sequence ID" value="NZ_NRSG01000031.1"/>
</dbReference>
<evidence type="ECO:0000256" key="1">
    <source>
        <dbReference type="ARBA" id="ARBA00006632"/>
    </source>
</evidence>
<name>A0ABS1CUI9_9PROT</name>
<evidence type="ECO:0000313" key="11">
    <source>
        <dbReference type="EMBL" id="MBK1657891.1"/>
    </source>
</evidence>
<dbReference type="PRINTS" id="PR00420">
    <property type="entry name" value="RNGMNOXGNASE"/>
</dbReference>
<comment type="pathway">
    <text evidence="7">Porphyrin-containing compound metabolism.</text>
</comment>
<evidence type="ECO:0000256" key="3">
    <source>
        <dbReference type="ARBA" id="ARBA00022531"/>
    </source>
</evidence>
<dbReference type="InterPro" id="IPR002938">
    <property type="entry name" value="FAD-bd"/>
</dbReference>
<dbReference type="InterPro" id="IPR050407">
    <property type="entry name" value="Geranylgeranyl_reductase"/>
</dbReference>
<evidence type="ECO:0000256" key="5">
    <source>
        <dbReference type="ARBA" id="ARBA00023002"/>
    </source>
</evidence>
<protein>
    <recommendedName>
        <fullName evidence="2">geranylgeranyl diphosphate reductase</fullName>
        <ecNumber evidence="2">1.3.1.83</ecNumber>
    </recommendedName>
    <alternativeName>
        <fullName evidence="8">Geranylgeranyl reductase</fullName>
    </alternativeName>
</protein>
<dbReference type="EMBL" id="NRSG01000031">
    <property type="protein sequence ID" value="MBK1657891.1"/>
    <property type="molecule type" value="Genomic_DNA"/>
</dbReference>
<dbReference type="Pfam" id="PF01494">
    <property type="entry name" value="FAD_binding_3"/>
    <property type="match status" value="1"/>
</dbReference>
<proteinExistence type="inferred from homology"/>
<comment type="catalytic activity">
    <reaction evidence="9">
        <text>phytyl diphosphate + 3 NADP(+) = geranylgeranyl diphosphate + 3 NADPH + 3 H(+)</text>
        <dbReference type="Rhea" id="RHEA:26229"/>
        <dbReference type="ChEBI" id="CHEBI:15378"/>
        <dbReference type="ChEBI" id="CHEBI:57533"/>
        <dbReference type="ChEBI" id="CHEBI:57783"/>
        <dbReference type="ChEBI" id="CHEBI:58349"/>
        <dbReference type="ChEBI" id="CHEBI:75434"/>
        <dbReference type="EC" id="1.3.1.83"/>
    </reaction>
</comment>
<dbReference type="PANTHER" id="PTHR42685">
    <property type="entry name" value="GERANYLGERANYL DIPHOSPHATE REDUCTASE"/>
    <property type="match status" value="1"/>
</dbReference>
<accession>A0ABS1CUI9</accession>
<keyword evidence="4" id="KW-0521">NADP</keyword>
<dbReference type="Gene3D" id="3.50.50.60">
    <property type="entry name" value="FAD/NAD(P)-binding domain"/>
    <property type="match status" value="1"/>
</dbReference>
<keyword evidence="12" id="KW-1185">Reference proteome</keyword>
<gene>
    <name evidence="11" type="ORF">CKO45_06560</name>
</gene>
<evidence type="ECO:0000313" key="12">
    <source>
        <dbReference type="Proteomes" id="UP000697995"/>
    </source>
</evidence>
<reference evidence="11 12" key="1">
    <citation type="journal article" date="2020" name="Microorganisms">
        <title>Osmotic Adaptation and Compatible Solute Biosynthesis of Phototrophic Bacteria as Revealed from Genome Analyses.</title>
        <authorList>
            <person name="Imhoff J.F."/>
            <person name="Rahn T."/>
            <person name="Kunzel S."/>
            <person name="Keller A."/>
            <person name="Neulinger S.C."/>
        </authorList>
    </citation>
    <scope>NUCLEOTIDE SEQUENCE [LARGE SCALE GENOMIC DNA]</scope>
    <source>
        <strain evidence="11 12">DSM 15382</strain>
    </source>
</reference>
<dbReference type="NCBIfam" id="TIGR02023">
    <property type="entry name" value="BchP-ChlP"/>
    <property type="match status" value="1"/>
</dbReference>
<dbReference type="NCBIfam" id="TIGR02032">
    <property type="entry name" value="GG-red-SF"/>
    <property type="match status" value="1"/>
</dbReference>
<evidence type="ECO:0000256" key="2">
    <source>
        <dbReference type="ARBA" id="ARBA00012380"/>
    </source>
</evidence>
<dbReference type="EC" id="1.3.1.83" evidence="2"/>
<comment type="similarity">
    <text evidence="1">Belongs to the geranylgeranyl reductase family. ChlP subfamily.</text>
</comment>
<dbReference type="InterPro" id="IPR036188">
    <property type="entry name" value="FAD/NAD-bd_sf"/>
</dbReference>
<dbReference type="Proteomes" id="UP000697995">
    <property type="component" value="Unassembled WGS sequence"/>
</dbReference>
<evidence type="ECO:0000256" key="6">
    <source>
        <dbReference type="ARBA" id="ARBA00023171"/>
    </source>
</evidence>
<sequence>MTETFDVVVVGGGPSGAIAAEELARAGRHVALLDRAGRIKPCGGAIPPRLIRDFAIPEHLIVARINSARMIAPSEREVDMPIEGSGYVGMVDREHFDEFLRTRAAEAGAVRHTGTYERIERDSQGTAVVVYATRAGQEVRLRARIVIGADGAKSKVAKQEVPIAAKVPCVFAYHEIIESPPDQTGRFDAKRCDVFYQGKHSPDFYSWIFPHGAVTSIGTGSAQKGFSLRGSIAELRKSTGLEGQKLIRHEGAPIPMKPAKRWDNGKDVVLAGDAAGVVAPASGEGIYYAMVGGQFAAQAVEACLATGDARALGLARKRFMKEHGRVFWILGIMQYFWYSSEKRREKFVSICQDKDVQRLTWESYMNKKLTRRDPMAHVRIFFKDLAHLFGLARA</sequence>
<evidence type="ECO:0000256" key="4">
    <source>
        <dbReference type="ARBA" id="ARBA00022857"/>
    </source>
</evidence>